<accession>A0A2H3J1M4</accession>
<comment type="cofactor">
    <cofactor evidence="1">
        <name>Cu(2+)</name>
        <dbReference type="ChEBI" id="CHEBI:29036"/>
    </cofactor>
</comment>
<dbReference type="Gene3D" id="1.10.1280.10">
    <property type="entry name" value="Di-copper center containing domain from catechol oxidase"/>
    <property type="match status" value="1"/>
</dbReference>
<evidence type="ECO:0000313" key="14">
    <source>
        <dbReference type="Proteomes" id="UP000218811"/>
    </source>
</evidence>
<evidence type="ECO:0000256" key="8">
    <source>
        <dbReference type="ARBA" id="ARBA00023101"/>
    </source>
</evidence>
<keyword evidence="4" id="KW-0479">Metal-binding</keyword>
<dbReference type="GO" id="GO:0042438">
    <property type="term" value="P:melanin biosynthetic process"/>
    <property type="evidence" value="ECO:0007669"/>
    <property type="project" value="UniProtKB-KW"/>
</dbReference>
<protein>
    <recommendedName>
        <fullName evidence="3">tyrosinase</fullName>
        <ecNumber evidence="3">1.14.18.1</ecNumber>
    </recommendedName>
</protein>
<dbReference type="STRING" id="742152.A0A2H3J1M4"/>
<keyword evidence="8" id="KW-0470">Melanin biosynthesis</keyword>
<evidence type="ECO:0000256" key="3">
    <source>
        <dbReference type="ARBA" id="ARBA00011906"/>
    </source>
</evidence>
<evidence type="ECO:0000256" key="2">
    <source>
        <dbReference type="ARBA" id="ARBA00009928"/>
    </source>
</evidence>
<dbReference type="Pfam" id="PF18132">
    <property type="entry name" value="Tyrosinase_C"/>
    <property type="match status" value="1"/>
</dbReference>
<evidence type="ECO:0000256" key="7">
    <source>
        <dbReference type="ARBA" id="ARBA00023033"/>
    </source>
</evidence>
<comment type="catalytic activity">
    <reaction evidence="9">
        <text>2 L-dopa + O2 = 2 L-dopaquinone + 2 H2O</text>
        <dbReference type="Rhea" id="RHEA:34287"/>
        <dbReference type="ChEBI" id="CHEBI:15377"/>
        <dbReference type="ChEBI" id="CHEBI:15379"/>
        <dbReference type="ChEBI" id="CHEBI:57504"/>
        <dbReference type="ChEBI" id="CHEBI:57924"/>
        <dbReference type="EC" id="1.14.18.1"/>
    </reaction>
</comment>
<dbReference type="GO" id="GO:0004503">
    <property type="term" value="F:tyrosinase activity"/>
    <property type="evidence" value="ECO:0007669"/>
    <property type="project" value="UniProtKB-EC"/>
</dbReference>
<dbReference type="InterPro" id="IPR008922">
    <property type="entry name" value="Di-copper_centre_dom_sf"/>
</dbReference>
<comment type="catalytic activity">
    <reaction evidence="10">
        <text>L-tyrosine + O2 = L-dopaquinone + H2O</text>
        <dbReference type="Rhea" id="RHEA:18117"/>
        <dbReference type="ChEBI" id="CHEBI:15377"/>
        <dbReference type="ChEBI" id="CHEBI:15379"/>
        <dbReference type="ChEBI" id="CHEBI:57924"/>
        <dbReference type="ChEBI" id="CHEBI:58315"/>
        <dbReference type="EC" id="1.14.18.1"/>
    </reaction>
</comment>
<dbReference type="PANTHER" id="PTHR11474:SF76">
    <property type="entry name" value="SHKT DOMAIN-CONTAINING PROTEIN"/>
    <property type="match status" value="1"/>
</dbReference>
<dbReference type="InterPro" id="IPR050316">
    <property type="entry name" value="Tyrosinase/Hemocyanin"/>
</dbReference>
<feature type="domain" description="Tyrosinase C-terminal" evidence="12">
    <location>
        <begin position="404"/>
        <end position="509"/>
    </location>
</feature>
<dbReference type="Pfam" id="PF00264">
    <property type="entry name" value="Tyrosinase"/>
    <property type="match status" value="1"/>
</dbReference>
<dbReference type="SUPFAM" id="SSF48056">
    <property type="entry name" value="Di-copper centre-containing domain"/>
    <property type="match status" value="1"/>
</dbReference>
<dbReference type="Proteomes" id="UP000218811">
    <property type="component" value="Unassembled WGS sequence"/>
</dbReference>
<comment type="similarity">
    <text evidence="2">Belongs to the tyrosinase family.</text>
</comment>
<reference evidence="13 14" key="1">
    <citation type="journal article" date="2012" name="Science">
        <title>The Paleozoic origin of enzymatic lignin decomposition reconstructed from 31 fungal genomes.</title>
        <authorList>
            <person name="Floudas D."/>
            <person name="Binder M."/>
            <person name="Riley R."/>
            <person name="Barry K."/>
            <person name="Blanchette R.A."/>
            <person name="Henrissat B."/>
            <person name="Martinez A.T."/>
            <person name="Otillar R."/>
            <person name="Spatafora J.W."/>
            <person name="Yadav J.S."/>
            <person name="Aerts A."/>
            <person name="Benoit I."/>
            <person name="Boyd A."/>
            <person name="Carlson A."/>
            <person name="Copeland A."/>
            <person name="Coutinho P.M."/>
            <person name="de Vries R.P."/>
            <person name="Ferreira P."/>
            <person name="Findley K."/>
            <person name="Foster B."/>
            <person name="Gaskell J."/>
            <person name="Glotzer D."/>
            <person name="Gorecki P."/>
            <person name="Heitman J."/>
            <person name="Hesse C."/>
            <person name="Hori C."/>
            <person name="Igarashi K."/>
            <person name="Jurgens J.A."/>
            <person name="Kallen N."/>
            <person name="Kersten P."/>
            <person name="Kohler A."/>
            <person name="Kuees U."/>
            <person name="Kumar T.K.A."/>
            <person name="Kuo A."/>
            <person name="LaButti K."/>
            <person name="Larrondo L.F."/>
            <person name="Lindquist E."/>
            <person name="Ling A."/>
            <person name="Lombard V."/>
            <person name="Lucas S."/>
            <person name="Lundell T."/>
            <person name="Martin R."/>
            <person name="McLaughlin D.J."/>
            <person name="Morgenstern I."/>
            <person name="Morin E."/>
            <person name="Murat C."/>
            <person name="Nagy L.G."/>
            <person name="Nolan M."/>
            <person name="Ohm R.A."/>
            <person name="Patyshakuliyeva A."/>
            <person name="Rokas A."/>
            <person name="Ruiz-Duenas F.J."/>
            <person name="Sabat G."/>
            <person name="Salamov A."/>
            <person name="Samejima M."/>
            <person name="Schmutz J."/>
            <person name="Slot J.C."/>
            <person name="St John F."/>
            <person name="Stenlid J."/>
            <person name="Sun H."/>
            <person name="Sun S."/>
            <person name="Syed K."/>
            <person name="Tsang A."/>
            <person name="Wiebenga A."/>
            <person name="Young D."/>
            <person name="Pisabarro A."/>
            <person name="Eastwood D.C."/>
            <person name="Martin F."/>
            <person name="Cullen D."/>
            <person name="Grigoriev I.V."/>
            <person name="Hibbett D.S."/>
        </authorList>
    </citation>
    <scope>NUCLEOTIDE SEQUENCE [LARGE SCALE GENOMIC DNA]</scope>
    <source>
        <strain evidence="13 14">MD-104</strain>
    </source>
</reference>
<evidence type="ECO:0000256" key="6">
    <source>
        <dbReference type="ARBA" id="ARBA00023008"/>
    </source>
</evidence>
<organism evidence="13 14">
    <name type="scientific">Wolfiporia cocos (strain MD-104)</name>
    <name type="common">Brown rot fungus</name>
    <dbReference type="NCBI Taxonomy" id="742152"/>
    <lineage>
        <taxon>Eukaryota</taxon>
        <taxon>Fungi</taxon>
        <taxon>Dikarya</taxon>
        <taxon>Basidiomycota</taxon>
        <taxon>Agaricomycotina</taxon>
        <taxon>Agaricomycetes</taxon>
        <taxon>Polyporales</taxon>
        <taxon>Phaeolaceae</taxon>
        <taxon>Wolfiporia</taxon>
    </lineage>
</organism>
<dbReference type="OMA" id="HQSTYLA"/>
<keyword evidence="7" id="KW-0503">Monooxygenase</keyword>
<evidence type="ECO:0000259" key="11">
    <source>
        <dbReference type="Pfam" id="PF00264"/>
    </source>
</evidence>
<keyword evidence="14" id="KW-1185">Reference proteome</keyword>
<dbReference type="InterPro" id="IPR041640">
    <property type="entry name" value="Tyrosinase_C"/>
</dbReference>
<sequence>MAALGGVKGPPMRKEIRDLAQDERQFSLYIQALNMMMEDPKPNFLSFDGAGGIPDLFRNYLGGLTGFKSIPGDLGGYGTRESTPLPARHRPPITLYEQRLSELAMTIAQGYETNQQDWLRSATNLRAPYWDWALPNTAGQPMEVPTQMQALEVEIMMAGGVRKLVSNPLYSYRDPPKPDPELKFGSSFDQWEPNAIRDTSFDCTYRQNAPCVRDQVYRCLRQVRGWSQLSGHDVTASADANGLESIHDTMQDVMGGGVLPQHATRTQAFDDASSGVHMSDFSAAGFDAASYLHHANVDRLASLWSAMNYKVQMSEIRKQQGMFAMKADSFVGQNTSFTPFWGGKESYSASSSVHAHEGLYYSYPEFAGLGGKTSDEIKANIEWKVESLYGTRKKTRLNVGRYYEWTLHFKFKRFEIGRSFALLVFLEEVYVGPVSAFVDGNAETWDNVDAEMEGFVHLNEVLVENYPKMSAALPPEEVEPLLAENLSYRLVGSKPDGTRASIDDLKSLRATTFVQTADIPSLDPIAPDRPRYPIMGTPVYCHDLLRGKPGHVLQRQWNDA</sequence>
<feature type="domain" description="Tyrosinase copper-binding" evidence="11">
    <location>
        <begin position="89"/>
        <end position="306"/>
    </location>
</feature>
<dbReference type="EMBL" id="KB467865">
    <property type="protein sequence ID" value="PCH35881.1"/>
    <property type="molecule type" value="Genomic_DNA"/>
</dbReference>
<dbReference type="GO" id="GO:0046872">
    <property type="term" value="F:metal ion binding"/>
    <property type="evidence" value="ECO:0007669"/>
    <property type="project" value="UniProtKB-KW"/>
</dbReference>
<evidence type="ECO:0000256" key="4">
    <source>
        <dbReference type="ARBA" id="ARBA00022723"/>
    </source>
</evidence>
<evidence type="ECO:0000259" key="12">
    <source>
        <dbReference type="Pfam" id="PF18132"/>
    </source>
</evidence>
<gene>
    <name evidence="13" type="ORF">WOLCODRAFT_28205</name>
</gene>
<dbReference type="InterPro" id="IPR002227">
    <property type="entry name" value="Tyrosinase_Cu-bd"/>
</dbReference>
<dbReference type="AlphaFoldDB" id="A0A2H3J1M4"/>
<evidence type="ECO:0000256" key="9">
    <source>
        <dbReference type="ARBA" id="ARBA00048233"/>
    </source>
</evidence>
<keyword evidence="5" id="KW-0560">Oxidoreductase</keyword>
<evidence type="ECO:0000256" key="1">
    <source>
        <dbReference type="ARBA" id="ARBA00001973"/>
    </source>
</evidence>
<dbReference type="PANTHER" id="PTHR11474">
    <property type="entry name" value="TYROSINASE FAMILY MEMBER"/>
    <property type="match status" value="1"/>
</dbReference>
<name>A0A2H3J1M4_WOLCO</name>
<keyword evidence="6" id="KW-0186">Copper</keyword>
<dbReference type="OrthoDB" id="6132182at2759"/>
<evidence type="ECO:0000313" key="13">
    <source>
        <dbReference type="EMBL" id="PCH35881.1"/>
    </source>
</evidence>
<proteinExistence type="inferred from homology"/>
<dbReference type="EC" id="1.14.18.1" evidence="3"/>
<evidence type="ECO:0000256" key="10">
    <source>
        <dbReference type="ARBA" id="ARBA00048881"/>
    </source>
</evidence>
<evidence type="ECO:0000256" key="5">
    <source>
        <dbReference type="ARBA" id="ARBA00023002"/>
    </source>
</evidence>